<keyword evidence="3" id="KW-1185">Reference proteome</keyword>
<dbReference type="Proteomes" id="UP000315647">
    <property type="component" value="Chromosome"/>
</dbReference>
<feature type="transmembrane region" description="Helical" evidence="1">
    <location>
        <begin position="205"/>
        <end position="228"/>
    </location>
</feature>
<sequence>MARETETSDENLLSNADQIPEKEFPGLLISIRGLAGIYVVWAFFFSIFGMSINQADRLEGQPATFGFLQVFGETRSVYFYNLLFLVLISTCLVIGLLLILRTVFPEHLGKFLCWKLPAGYELKEKFKSNWPAILTALSGLLASAVLLYALTHFQNDRSHRQPVIFWKGPAEEYIEWLLVTGWTLSYITFWGYIVTQSCFRGRWNAVAFLGLFLGSLNFLASCFIGLVFQAD</sequence>
<name>A0A517Q6T8_9PLAN</name>
<protein>
    <submittedName>
        <fullName evidence="2">Uncharacterized protein</fullName>
    </submittedName>
</protein>
<proteinExistence type="predicted"/>
<gene>
    <name evidence="2" type="ORF">Enr10x_26520</name>
</gene>
<feature type="transmembrane region" description="Helical" evidence="1">
    <location>
        <begin position="132"/>
        <end position="153"/>
    </location>
</feature>
<dbReference type="EMBL" id="CP037421">
    <property type="protein sequence ID" value="QDT27335.1"/>
    <property type="molecule type" value="Genomic_DNA"/>
</dbReference>
<feature type="transmembrane region" description="Helical" evidence="1">
    <location>
        <begin position="173"/>
        <end position="193"/>
    </location>
</feature>
<evidence type="ECO:0000313" key="3">
    <source>
        <dbReference type="Proteomes" id="UP000315647"/>
    </source>
</evidence>
<dbReference type="AlphaFoldDB" id="A0A517Q6T8"/>
<dbReference type="RefSeq" id="WP_145449616.1">
    <property type="nucleotide sequence ID" value="NZ_CP037421.1"/>
</dbReference>
<keyword evidence="1" id="KW-0472">Membrane</keyword>
<reference evidence="2 3" key="1">
    <citation type="submission" date="2019-03" db="EMBL/GenBank/DDBJ databases">
        <title>Deep-cultivation of Planctomycetes and their phenomic and genomic characterization uncovers novel biology.</title>
        <authorList>
            <person name="Wiegand S."/>
            <person name="Jogler M."/>
            <person name="Boedeker C."/>
            <person name="Pinto D."/>
            <person name="Vollmers J."/>
            <person name="Rivas-Marin E."/>
            <person name="Kohn T."/>
            <person name="Peeters S.H."/>
            <person name="Heuer A."/>
            <person name="Rast P."/>
            <person name="Oberbeckmann S."/>
            <person name="Bunk B."/>
            <person name="Jeske O."/>
            <person name="Meyerdierks A."/>
            <person name="Storesund J.E."/>
            <person name="Kallscheuer N."/>
            <person name="Luecker S."/>
            <person name="Lage O.M."/>
            <person name="Pohl T."/>
            <person name="Merkel B.J."/>
            <person name="Hornburger P."/>
            <person name="Mueller R.-W."/>
            <person name="Bruemmer F."/>
            <person name="Labrenz M."/>
            <person name="Spormann A.M."/>
            <person name="Op den Camp H."/>
            <person name="Overmann J."/>
            <person name="Amann R."/>
            <person name="Jetten M.S.M."/>
            <person name="Mascher T."/>
            <person name="Medema M.H."/>
            <person name="Devos D.P."/>
            <person name="Kaster A.-K."/>
            <person name="Ovreas L."/>
            <person name="Rohde M."/>
            <person name="Galperin M.Y."/>
            <person name="Jogler C."/>
        </authorList>
    </citation>
    <scope>NUCLEOTIDE SEQUENCE [LARGE SCALE GENOMIC DNA]</scope>
    <source>
        <strain evidence="2 3">Enr10</strain>
    </source>
</reference>
<accession>A0A517Q6T8</accession>
<feature type="transmembrane region" description="Helical" evidence="1">
    <location>
        <begin position="78"/>
        <end position="100"/>
    </location>
</feature>
<evidence type="ECO:0000256" key="1">
    <source>
        <dbReference type="SAM" id="Phobius"/>
    </source>
</evidence>
<evidence type="ECO:0000313" key="2">
    <source>
        <dbReference type="EMBL" id="QDT27335.1"/>
    </source>
</evidence>
<feature type="transmembrane region" description="Helical" evidence="1">
    <location>
        <begin position="31"/>
        <end position="52"/>
    </location>
</feature>
<keyword evidence="1" id="KW-0812">Transmembrane</keyword>
<organism evidence="2 3">
    <name type="scientific">Gimesia panareensis</name>
    <dbReference type="NCBI Taxonomy" id="2527978"/>
    <lineage>
        <taxon>Bacteria</taxon>
        <taxon>Pseudomonadati</taxon>
        <taxon>Planctomycetota</taxon>
        <taxon>Planctomycetia</taxon>
        <taxon>Planctomycetales</taxon>
        <taxon>Planctomycetaceae</taxon>
        <taxon>Gimesia</taxon>
    </lineage>
</organism>
<keyword evidence="1" id="KW-1133">Transmembrane helix</keyword>